<reference evidence="2 3" key="1">
    <citation type="submission" date="2018-03" db="EMBL/GenBank/DDBJ databases">
        <title>Aerobic endospore-forming bacteria genome sequencing and assembly.</title>
        <authorList>
            <person name="Cavalcante D.A."/>
            <person name="Driks A."/>
            <person name="Putonti C."/>
            <person name="De-Souza M.T."/>
        </authorList>
    </citation>
    <scope>NUCLEOTIDE SEQUENCE [LARGE SCALE GENOMIC DNA]</scope>
    <source>
        <strain evidence="2 3">SDF0028</strain>
    </source>
</reference>
<organism evidence="2 3">
    <name type="scientific">Paenibacillus popilliae</name>
    <name type="common">Bacillus popilliae</name>
    <dbReference type="NCBI Taxonomy" id="78057"/>
    <lineage>
        <taxon>Bacteria</taxon>
        <taxon>Bacillati</taxon>
        <taxon>Bacillota</taxon>
        <taxon>Bacilli</taxon>
        <taxon>Bacillales</taxon>
        <taxon>Paenibacillaceae</taxon>
        <taxon>Paenibacillus</taxon>
    </lineage>
</organism>
<keyword evidence="3" id="KW-1185">Reference proteome</keyword>
<name>A0ABY3AMK6_PAEPP</name>
<feature type="signal peptide" evidence="1">
    <location>
        <begin position="1"/>
        <end position="25"/>
    </location>
</feature>
<evidence type="ECO:0000256" key="1">
    <source>
        <dbReference type="SAM" id="SignalP"/>
    </source>
</evidence>
<keyword evidence="1" id="KW-0732">Signal</keyword>
<sequence>MEKRILSIMAIISLALSLNTSSTFAADNSRDKASDNETQVVMNIEEKNEVSQQFVDYIGKSFKDLDGVQVLDLNGVNVTKDFIESNKGHFYTGDYKKIKKAILDEKLSLTYREQAQDTHGTQKSSQSAVLASGESVSKKFYHVASDTKGKFTKEWVVTLSGSFSYGNDFRITSVSGPYTDLYANFGAAFSPSLSNVNTTGSYSGSKASFKASYKMTATITIPIGDVYGVGAVADFGSYVDSFDAYPSSMQNIAQ</sequence>
<feature type="chain" id="PRO_5045385356" description="Toxin ETX/toxin MTX2" evidence="1">
    <location>
        <begin position="26"/>
        <end position="254"/>
    </location>
</feature>
<proteinExistence type="predicted"/>
<evidence type="ECO:0000313" key="3">
    <source>
        <dbReference type="Proteomes" id="UP000316208"/>
    </source>
</evidence>
<gene>
    <name evidence="2" type="ORF">C7Y44_28245</name>
</gene>
<protein>
    <recommendedName>
        <fullName evidence="4">Toxin ETX/toxin MTX2</fullName>
    </recommendedName>
</protein>
<dbReference type="EMBL" id="SADY01000017">
    <property type="protein sequence ID" value="TQR40178.1"/>
    <property type="molecule type" value="Genomic_DNA"/>
</dbReference>
<dbReference type="Proteomes" id="UP000316208">
    <property type="component" value="Unassembled WGS sequence"/>
</dbReference>
<dbReference type="RefSeq" id="WP_142547003.1">
    <property type="nucleotide sequence ID" value="NZ_SADY01000017.1"/>
</dbReference>
<comment type="caution">
    <text evidence="2">The sequence shown here is derived from an EMBL/GenBank/DDBJ whole genome shotgun (WGS) entry which is preliminary data.</text>
</comment>
<accession>A0ABY3AMK6</accession>
<evidence type="ECO:0008006" key="4">
    <source>
        <dbReference type="Google" id="ProtNLM"/>
    </source>
</evidence>
<evidence type="ECO:0000313" key="2">
    <source>
        <dbReference type="EMBL" id="TQR40178.1"/>
    </source>
</evidence>